<comment type="caution">
    <text evidence="5">The sequence shown here is derived from an EMBL/GenBank/DDBJ whole genome shotgun (WGS) entry which is preliminary data.</text>
</comment>
<protein>
    <submittedName>
        <fullName evidence="5">Dihydrofolate reductase family protein</fullName>
    </submittedName>
</protein>
<proteinExistence type="predicted"/>
<reference evidence="5" key="1">
    <citation type="journal article" date="2021" name="PeerJ">
        <title>Extensive microbial diversity within the chicken gut microbiome revealed by metagenomics and culture.</title>
        <authorList>
            <person name="Gilroy R."/>
            <person name="Ravi A."/>
            <person name="Getino M."/>
            <person name="Pursley I."/>
            <person name="Horton D.L."/>
            <person name="Alikhan N.F."/>
            <person name="Baker D."/>
            <person name="Gharbi K."/>
            <person name="Hall N."/>
            <person name="Watson M."/>
            <person name="Adriaenssens E.M."/>
            <person name="Foster-Nyarko E."/>
            <person name="Jarju S."/>
            <person name="Secka A."/>
            <person name="Antonio M."/>
            <person name="Oren A."/>
            <person name="Chaudhuri R.R."/>
            <person name="La Ragione R."/>
            <person name="Hildebrand F."/>
            <person name="Pallen M.J."/>
        </authorList>
    </citation>
    <scope>NUCLEOTIDE SEQUENCE</scope>
    <source>
        <strain evidence="5">ChiHecec3B27-8219</strain>
    </source>
</reference>
<feature type="domain" description="Bacterial bifunctional deaminase-reductase C-terminal" evidence="4">
    <location>
        <begin position="3"/>
        <end position="217"/>
    </location>
</feature>
<evidence type="ECO:0000313" key="6">
    <source>
        <dbReference type="Proteomes" id="UP000824055"/>
    </source>
</evidence>
<evidence type="ECO:0000256" key="3">
    <source>
        <dbReference type="ARBA" id="ARBA00023002"/>
    </source>
</evidence>
<comment type="pathway">
    <text evidence="1">Cofactor biosynthesis; riboflavin biosynthesis.</text>
</comment>
<name>A0A9D2JWH5_9BACT</name>
<evidence type="ECO:0000259" key="4">
    <source>
        <dbReference type="Pfam" id="PF01872"/>
    </source>
</evidence>
<sequence>MRPYIVCHMVASIDGRIDCAMVDQICGDEYYTTLAELNCPSALEGRVTREHYSADPTPLAIKDHTPIGELSVHVARESGGYAIVADTKGKLNWEAGMLDHKPLLCILSEQAPREYLEMLRKKDISWIAVGKEAIDLPRAMDILGDSFGVERLVLLGGGHINGGFLHAGLIDEVSLLLAPGIDGREGQTALFDGIMDKERQPVALALRSVERMDNDVLWLRYLTKLPEEE</sequence>
<dbReference type="EMBL" id="DXBE01000035">
    <property type="protein sequence ID" value="HIZ69142.1"/>
    <property type="molecule type" value="Genomic_DNA"/>
</dbReference>
<dbReference type="Proteomes" id="UP000824055">
    <property type="component" value="Unassembled WGS sequence"/>
</dbReference>
<keyword evidence="3" id="KW-0560">Oxidoreductase</keyword>
<dbReference type="PANTHER" id="PTHR38011">
    <property type="entry name" value="DIHYDROFOLATE REDUCTASE FAMILY PROTEIN (AFU_ORTHOLOGUE AFUA_8G06820)"/>
    <property type="match status" value="1"/>
</dbReference>
<dbReference type="InterPro" id="IPR050765">
    <property type="entry name" value="Riboflavin_Biosynth_HTPR"/>
</dbReference>
<organism evidence="5 6">
    <name type="scientific">Candidatus Prevotella avicola</name>
    <dbReference type="NCBI Taxonomy" id="2838738"/>
    <lineage>
        <taxon>Bacteria</taxon>
        <taxon>Pseudomonadati</taxon>
        <taxon>Bacteroidota</taxon>
        <taxon>Bacteroidia</taxon>
        <taxon>Bacteroidales</taxon>
        <taxon>Prevotellaceae</taxon>
        <taxon>Prevotella</taxon>
    </lineage>
</organism>
<dbReference type="SUPFAM" id="SSF53597">
    <property type="entry name" value="Dihydrofolate reductase-like"/>
    <property type="match status" value="1"/>
</dbReference>
<evidence type="ECO:0000256" key="2">
    <source>
        <dbReference type="ARBA" id="ARBA00022857"/>
    </source>
</evidence>
<dbReference type="InterPro" id="IPR002734">
    <property type="entry name" value="RibDG_C"/>
</dbReference>
<dbReference type="GO" id="GO:0008703">
    <property type="term" value="F:5-amino-6-(5-phosphoribosylamino)uracil reductase activity"/>
    <property type="evidence" value="ECO:0007669"/>
    <property type="project" value="InterPro"/>
</dbReference>
<evidence type="ECO:0000256" key="1">
    <source>
        <dbReference type="ARBA" id="ARBA00005104"/>
    </source>
</evidence>
<dbReference type="InterPro" id="IPR024072">
    <property type="entry name" value="DHFR-like_dom_sf"/>
</dbReference>
<dbReference type="Gene3D" id="3.40.430.10">
    <property type="entry name" value="Dihydrofolate Reductase, subunit A"/>
    <property type="match status" value="1"/>
</dbReference>
<accession>A0A9D2JWH5</accession>
<dbReference type="Pfam" id="PF01872">
    <property type="entry name" value="RibD_C"/>
    <property type="match status" value="1"/>
</dbReference>
<evidence type="ECO:0000313" key="5">
    <source>
        <dbReference type="EMBL" id="HIZ69142.1"/>
    </source>
</evidence>
<gene>
    <name evidence="5" type="ORF">H9966_04540</name>
</gene>
<reference evidence="5" key="2">
    <citation type="submission" date="2021-04" db="EMBL/GenBank/DDBJ databases">
        <authorList>
            <person name="Gilroy R."/>
        </authorList>
    </citation>
    <scope>NUCLEOTIDE SEQUENCE</scope>
    <source>
        <strain evidence="5">ChiHecec3B27-8219</strain>
    </source>
</reference>
<dbReference type="AlphaFoldDB" id="A0A9D2JWH5"/>
<keyword evidence="2" id="KW-0521">NADP</keyword>
<dbReference type="GO" id="GO:0009231">
    <property type="term" value="P:riboflavin biosynthetic process"/>
    <property type="evidence" value="ECO:0007669"/>
    <property type="project" value="InterPro"/>
</dbReference>
<dbReference type="PANTHER" id="PTHR38011:SF7">
    <property type="entry name" value="2,5-DIAMINO-6-RIBOSYLAMINO-4(3H)-PYRIMIDINONE 5'-PHOSPHATE REDUCTASE"/>
    <property type="match status" value="1"/>
</dbReference>